<dbReference type="Proteomes" id="UP000264702">
    <property type="component" value="Unassembled WGS sequence"/>
</dbReference>
<protein>
    <submittedName>
        <fullName evidence="2">Uncharacterized protein</fullName>
    </submittedName>
</protein>
<evidence type="ECO:0000313" key="3">
    <source>
        <dbReference type="Proteomes" id="UP000264702"/>
    </source>
</evidence>
<proteinExistence type="predicted"/>
<accession>A0A372IPK7</accession>
<keyword evidence="3" id="KW-1185">Reference proteome</keyword>
<comment type="caution">
    <text evidence="2">The sequence shown here is derived from an EMBL/GenBank/DDBJ whole genome shotgun (WGS) entry which is preliminary data.</text>
</comment>
<feature type="chain" id="PRO_5017059230" evidence="1">
    <location>
        <begin position="25"/>
        <end position="202"/>
    </location>
</feature>
<gene>
    <name evidence="2" type="ORF">D0Y96_07875</name>
</gene>
<name>A0A372IPK7_9BACT</name>
<sequence>MRRPASYLLLLIFSLMLSARHPEAAVHRPGPVVPSCAGLTMTASYLAESTPGAGPGFLFRIENHTAKPVTLAQPVPSSAHWYAHVGGRWLWRASAGRGGALVDAIQEKGPMFAYQPATEPGDPHYMAIPAHGVQEWTELMRDHPAIDYRPSCAMCNYPGEDEYRAVFAYAYLPHAAEHVPNLLTCGLRSNPVVMPLLSTTRR</sequence>
<evidence type="ECO:0000256" key="1">
    <source>
        <dbReference type="SAM" id="SignalP"/>
    </source>
</evidence>
<evidence type="ECO:0000313" key="2">
    <source>
        <dbReference type="EMBL" id="RFU16671.1"/>
    </source>
</evidence>
<reference evidence="2 3" key="1">
    <citation type="submission" date="2018-08" db="EMBL/GenBank/DDBJ databases">
        <title>Acidipila sp. 4G-K13, an acidobacterium isolated from forest soil.</title>
        <authorList>
            <person name="Gao Z.-H."/>
            <person name="Qiu L.-H."/>
        </authorList>
    </citation>
    <scope>NUCLEOTIDE SEQUENCE [LARGE SCALE GENOMIC DNA]</scope>
    <source>
        <strain evidence="2 3">4G-K13</strain>
    </source>
</reference>
<organism evidence="2 3">
    <name type="scientific">Paracidobacterium acidisoli</name>
    <dbReference type="NCBI Taxonomy" id="2303751"/>
    <lineage>
        <taxon>Bacteria</taxon>
        <taxon>Pseudomonadati</taxon>
        <taxon>Acidobacteriota</taxon>
        <taxon>Terriglobia</taxon>
        <taxon>Terriglobales</taxon>
        <taxon>Acidobacteriaceae</taxon>
        <taxon>Paracidobacterium</taxon>
    </lineage>
</organism>
<feature type="signal peptide" evidence="1">
    <location>
        <begin position="1"/>
        <end position="24"/>
    </location>
</feature>
<dbReference type="AlphaFoldDB" id="A0A372IPK7"/>
<keyword evidence="1" id="KW-0732">Signal</keyword>
<dbReference type="EMBL" id="QVQT01000003">
    <property type="protein sequence ID" value="RFU16671.1"/>
    <property type="molecule type" value="Genomic_DNA"/>
</dbReference>